<evidence type="ECO:0000313" key="9">
    <source>
        <dbReference type="Proteomes" id="UP000001610"/>
    </source>
</evidence>
<dbReference type="GO" id="GO:0005634">
    <property type="term" value="C:nucleus"/>
    <property type="evidence" value="ECO:0007669"/>
    <property type="project" value="UniProtKB-SubCell"/>
</dbReference>
<dbReference type="InterPro" id="IPR015943">
    <property type="entry name" value="WD40/YVTN_repeat-like_dom_sf"/>
</dbReference>
<feature type="region of interest" description="Disordered" evidence="7">
    <location>
        <begin position="60"/>
        <end position="118"/>
    </location>
</feature>
<feature type="region of interest" description="Disordered" evidence="7">
    <location>
        <begin position="510"/>
        <end position="529"/>
    </location>
</feature>
<evidence type="ECO:0000256" key="7">
    <source>
        <dbReference type="SAM" id="MobiDB-lite"/>
    </source>
</evidence>
<keyword evidence="4 6" id="KW-0677">Repeat</keyword>
<name>G3JKF5_CORMM</name>
<accession>G3JKF5</accession>
<dbReference type="Gene3D" id="2.130.10.10">
    <property type="entry name" value="YVTN repeat-like/Quinoprotein amine dehydrogenase"/>
    <property type="match status" value="1"/>
</dbReference>
<dbReference type="InterPro" id="IPR028884">
    <property type="entry name" value="Trm82"/>
</dbReference>
<comment type="pathway">
    <text evidence="6">tRNA modification; N(7)-methylguanine-tRNA biosynthesis.</text>
</comment>
<dbReference type="AlphaFoldDB" id="G3JKF5"/>
<feature type="compositionally biased region" description="Acidic residues" evidence="7">
    <location>
        <begin position="515"/>
        <end position="529"/>
    </location>
</feature>
<dbReference type="RefSeq" id="XP_006671597.1">
    <property type="nucleotide sequence ID" value="XM_006671534.1"/>
</dbReference>
<dbReference type="STRING" id="983644.G3JKF5"/>
<comment type="similarity">
    <text evidence="6">Belongs to the WD repeat TRM82 family.</text>
</comment>
<dbReference type="OMA" id="SERCMPK"/>
<keyword evidence="5 6" id="KW-0539">Nucleus</keyword>
<dbReference type="HOGENOM" id="CLU_022082_0_0_1"/>
<evidence type="ECO:0000256" key="2">
    <source>
        <dbReference type="ARBA" id="ARBA00022574"/>
    </source>
</evidence>
<evidence type="ECO:0000256" key="5">
    <source>
        <dbReference type="ARBA" id="ARBA00023242"/>
    </source>
</evidence>
<dbReference type="eggNOG" id="KOG3914">
    <property type="taxonomic scope" value="Eukaryota"/>
</dbReference>
<keyword evidence="2 6" id="KW-0853">WD repeat</keyword>
<sequence length="529" mass="57434">MPQMKIPYNCLYTYGNVLFATRGGKIHTFRLADGAHIATWKHPDLETYLAADLKASVAAESLPEDADDSVMADEAGQPPAKRQKVTEGEQPDNEDEDKTGTKRKKRRAKGQGKPKLTLVPDRPVIIQLTTTGNGSHLVAVSGHDKAVWVFTHDGNGQLSQLSKRVMPKRPSSITVSPDSQIIVADKFGDVYAIPLLKSTEPYVPPQNATSSSSGSSKPFSKPAATVLTVHSKGNRAALAAQQRQLANPINPADHVRAEGPDFEHTLLLGHVSMLTTLLLGEDVQRRRYVLTGDRDEHIRVSRYMPQAHVIHGYCLGHREFVGAMVIPAGRGAVLVSGGGDEDLFVWDWIHGKLLSRTSILMPAHEVTPQASSVAVSKLLALEHPCEQGTQTFIVAICEGISAVFTWQLLHDNTLTRSGIIQLPGKPLDIATSMTSDAASLAIALHIPERSEACGAQSLHIIRLMNDDGRLTVDTVAPVHDESQEVQEQTVAEVDVHMLFYTVAHLRKQPVGGGLEEVEGEQQEGTVAEE</sequence>
<keyword evidence="9" id="KW-1185">Reference proteome</keyword>
<dbReference type="VEuPathDB" id="FungiDB:CCM_06394"/>
<dbReference type="PANTHER" id="PTHR16288">
    <property type="entry name" value="WD40 REPEAT PROTEIN 4"/>
    <property type="match status" value="1"/>
</dbReference>
<evidence type="ECO:0000256" key="3">
    <source>
        <dbReference type="ARBA" id="ARBA00022694"/>
    </source>
</evidence>
<gene>
    <name evidence="8" type="ORF">CCM_06394</name>
</gene>
<comment type="subcellular location">
    <subcellularLocation>
        <location evidence="1 6">Nucleus</location>
    </subcellularLocation>
</comment>
<dbReference type="Proteomes" id="UP000001610">
    <property type="component" value="Unassembled WGS sequence"/>
</dbReference>
<dbReference type="PANTHER" id="PTHR16288:SF0">
    <property type="entry name" value="TRNA (GUANINE-N(7)-)-METHYLTRANSFERASE NON-CATALYTIC SUBUNIT WDR4"/>
    <property type="match status" value="1"/>
</dbReference>
<evidence type="ECO:0000256" key="4">
    <source>
        <dbReference type="ARBA" id="ARBA00022737"/>
    </source>
</evidence>
<dbReference type="GeneID" id="18168408"/>
<feature type="compositionally biased region" description="Acidic residues" evidence="7">
    <location>
        <begin position="62"/>
        <end position="71"/>
    </location>
</feature>
<dbReference type="InParanoid" id="G3JKF5"/>
<dbReference type="GO" id="GO:0043527">
    <property type="term" value="C:tRNA methyltransferase complex"/>
    <property type="evidence" value="ECO:0007669"/>
    <property type="project" value="TreeGrafter"/>
</dbReference>
<proteinExistence type="inferred from homology"/>
<comment type="function">
    <text evidence="6">Required for the formation of N(7)-methylguanine at position 46 (m7G46) in tRNA. In the complex, it is required to stabilize and induce conformational changes of the catalytic subunit.</text>
</comment>
<protein>
    <submittedName>
        <fullName evidence="8">Quinoprotein amine dehydrogenase</fullName>
    </submittedName>
</protein>
<dbReference type="UniPathway" id="UPA00989"/>
<feature type="compositionally biased region" description="Basic residues" evidence="7">
    <location>
        <begin position="101"/>
        <end position="112"/>
    </location>
</feature>
<dbReference type="GO" id="GO:0005829">
    <property type="term" value="C:cytosol"/>
    <property type="evidence" value="ECO:0007669"/>
    <property type="project" value="TreeGrafter"/>
</dbReference>
<evidence type="ECO:0000256" key="6">
    <source>
        <dbReference type="HAMAP-Rule" id="MF_03056"/>
    </source>
</evidence>
<dbReference type="SUPFAM" id="SSF50978">
    <property type="entry name" value="WD40 repeat-like"/>
    <property type="match status" value="1"/>
</dbReference>
<evidence type="ECO:0000313" key="8">
    <source>
        <dbReference type="EMBL" id="EGX92233.1"/>
    </source>
</evidence>
<organism evidence="8 9">
    <name type="scientific">Cordyceps militaris (strain CM01)</name>
    <name type="common">Caterpillar fungus</name>
    <dbReference type="NCBI Taxonomy" id="983644"/>
    <lineage>
        <taxon>Eukaryota</taxon>
        <taxon>Fungi</taxon>
        <taxon>Dikarya</taxon>
        <taxon>Ascomycota</taxon>
        <taxon>Pezizomycotina</taxon>
        <taxon>Sordariomycetes</taxon>
        <taxon>Hypocreomycetidae</taxon>
        <taxon>Hypocreales</taxon>
        <taxon>Cordycipitaceae</taxon>
        <taxon>Cordyceps</taxon>
    </lineage>
</organism>
<feature type="compositionally biased region" description="Low complexity" evidence="7">
    <location>
        <begin position="210"/>
        <end position="222"/>
    </location>
</feature>
<dbReference type="InterPro" id="IPR036322">
    <property type="entry name" value="WD40_repeat_dom_sf"/>
</dbReference>
<evidence type="ECO:0000256" key="1">
    <source>
        <dbReference type="ARBA" id="ARBA00004123"/>
    </source>
</evidence>
<reference evidence="8 9" key="1">
    <citation type="journal article" date="2011" name="Genome Biol.">
        <title>Genome sequence of the insect pathogenic fungus Cordyceps militaris, a valued traditional Chinese medicine.</title>
        <authorList>
            <person name="Zheng P."/>
            <person name="Xia Y."/>
            <person name="Xiao G."/>
            <person name="Xiong C."/>
            <person name="Hu X."/>
            <person name="Zhang S."/>
            <person name="Zheng H."/>
            <person name="Huang Y."/>
            <person name="Zhou Y."/>
            <person name="Wang S."/>
            <person name="Zhao G.P."/>
            <person name="Liu X."/>
            <person name="St Leger R.J."/>
            <person name="Wang C."/>
        </authorList>
    </citation>
    <scope>NUCLEOTIDE SEQUENCE [LARGE SCALE GENOMIC DNA]</scope>
    <source>
        <strain evidence="8 9">CM01</strain>
    </source>
</reference>
<dbReference type="KEGG" id="cmt:CCM_06394"/>
<keyword evidence="3 6" id="KW-0819">tRNA processing</keyword>
<feature type="region of interest" description="Disordered" evidence="7">
    <location>
        <begin position="201"/>
        <end position="223"/>
    </location>
</feature>
<dbReference type="EMBL" id="JH126402">
    <property type="protein sequence ID" value="EGX92233.1"/>
    <property type="molecule type" value="Genomic_DNA"/>
</dbReference>
<dbReference type="GO" id="GO:0106004">
    <property type="term" value="P:tRNA (guanine-N7)-methylation"/>
    <property type="evidence" value="ECO:0007669"/>
    <property type="project" value="UniProtKB-UniRule"/>
</dbReference>
<dbReference type="HAMAP" id="MF_03056">
    <property type="entry name" value="TRM82"/>
    <property type="match status" value="1"/>
</dbReference>
<dbReference type="OrthoDB" id="339900at2759"/>